<dbReference type="InterPro" id="IPR012334">
    <property type="entry name" value="Pectin_lyas_fold"/>
</dbReference>
<dbReference type="Pfam" id="PF13332">
    <property type="entry name" value="Fil_haemagg_2"/>
    <property type="match status" value="3"/>
</dbReference>
<evidence type="ECO:0000313" key="8">
    <source>
        <dbReference type="EMBL" id="QIZ49462.1"/>
    </source>
</evidence>
<dbReference type="Pfam" id="PF13018">
    <property type="entry name" value="ESPR"/>
    <property type="match status" value="1"/>
</dbReference>
<proteinExistence type="inferred from homology"/>
<feature type="compositionally biased region" description="Low complexity" evidence="6">
    <location>
        <begin position="1918"/>
        <end position="1927"/>
    </location>
</feature>
<dbReference type="InterPro" id="IPR011050">
    <property type="entry name" value="Pectin_lyase_fold/virulence"/>
</dbReference>
<dbReference type="Pfam" id="PF05860">
    <property type="entry name" value="TPS"/>
    <property type="match status" value="1"/>
</dbReference>
<comment type="similarity">
    <text evidence="5">In the N-terminal section; belongs to the CdiA toxin family.</text>
</comment>
<sequence length="2996" mass="307766">MNKLLYRIIFNKSRGMLMVVADIARSGQGGGGRSSRPGSLLPHQWARLSPLGFALLTALGCVSVVAPAQAGIVADAGAPANQQPVIVNTANGVPQVNIQTPSAGGVSRNTYSQFDVDGKGAILNNSRERIQTQQGGWVERNPYLAQGEAKVILNEVNSSNPSRLGGYVEVAGTRAQVIIANPAGITCDGCGFINANRATLTTGRAQMQDGNLTGYDVRQGEIIIQGGGLDSRNQDYTDIIARSVKVNAGIWANDLRVTTGANQVSAAHDNIQATRDGSASPRLALDASQLGGMYAGKIRLIGTEKGVGVRNAGNIGASAGSVTLAADGRIENSGTINASQDIQLTSTQDISNQGKVYASGETSVTAGGQLGNSGVIAAASHTRIKGGTINNSQSGAIAGGMSADGTLSGSGTLTLDADGNLTGNGKHLAAGQLTVTGSDVDLGGSQTYGKQVAITARQGSVSVSGANIQSDTLLSLNAPVSINNDGGTLQADTLNLSTDRLSNRKGNLIQTGSQSLTLNHRGGIDNRGGQITSNGQDLTLQTQQLNNQQGSIQHVGAGHFTLTADQLDNRQGTLSTVSGDALITSQQQLLNDGGKLGAGKHLQIQANGMNNAAGLVRANVLDVDLQQGGLINTQGTLLSQGAFTLNSGDVDNRNGLLVSGADAALTLGALDNQGGRIGATGTLTMDTLQVQNDTGLIQSGGLLSLNTNGESLSNGASGSQGGITSQSDIQLRTGVFSNLGGAVIANRNLTLNSGSLNNQQGQLAALGALQASTADVSNQGGKIQAGTSLSWDTRPLRSAARQFMTLLAAAPAANNVILNAGGQIQSGGDLTLAGSSLDNSQGGSIITNGNLMVTADGGISNQSGTLQAVGNLTLDAVQAVIDNTLGLIHAGQQATLLAGSVLNQGTRNQNGILGNNVSVTAGQLQNGNGAITASRDLALTLSGALDNSNGMLSSQGSSEIQADTLLNTNGDIQAQQQLTLTANQLSGDGRLLSLGNMQVSLTQDFINTGSVRASNTLTFQTNGLLRNAALMQAGSTLQLGATNLENLNGAEISATTTRLSAGQTLTNYGLVDGSNTLLTASTINNLSTGRIFGDALALQAGTINNLNQNGVAPVIAARQRLDLGMWALNNNEHALIYSSGAMVIGGALDSQNQATGQGGVINNGSATIEAAGDMVLNVGTLNNTNNHFATAIVPVSDEQVQQYRMAGSTTMYTPDQISIGHGEVDSLDTPDGSNEEFTRYDFTRHIEESRIIQSDPGQILSGGNLLITSGMVLNDKSRIIAGLGLGINAGQLNNVEVPGERHITENGTATSFWRIRHKGRDEQGQDSAAYTPPEQIQSITLQPGAIQSFTAAASNRGLQGRSDSSVNGSVAGATGVNAAALQALPNQPVIVPSGQVFEVTSGTAPESGKPAAIIRLVGPDIRLPDNSLFHTNPDRNASYLVETDPRFTNQKTWLSSDYMLSALTGDPTSVHKRLGDGFYEQRLVREQIVSLTGQRYLNGYSNDDTQFKALMDAGIAFGKQYGLMPGVALTAEQMRLLTSDMVWMVNQTVTLPDGTTQTVLVPQVYARLKEGDLDGSGALLAGRTADIRVDGDINNSGRIQAAGNATLLAENLNNTGGLIHANDLALQARTDITSIGGLISGNDSLTAQAGRDITLTTTTRSATSADGNFSRTALDRVAGLYVQNDAGKLVLQAGRDVNLTAAQLTNGGENSTTTVAAGRDINLKTVTTASRDNIVWNGDNRVTQSASHEQGSEVNAKGDIHMSAGRDLTATAASMSAGNGLMLAAGNNLTVQQGTDTATLDERHKTTGSNGFASKITTVRQDTVDRQTAAASVLSGNTVALAAGHDLTISGSDVAGTGDVSLSAGNTLTVTAAQERDAQTHLREETHSGLMGSGGIGFTIGSNSQKTTTAESAQQHRGSTVGSSTGSLTLNAGGSLGVAGSELIAGEDVTLKGRDVSVVSLENRQDRQETREQKQSGLTIALSGSVGGALNTAVETAQSSRETQDGRVKALQQTKAALSVAQGVQAARLAQAQSEGAGGQQGGQTVGVSVSYGSQSSKSVQAQTQTTAQGSSVTAGRTLSVTATDGDVTVAGSTLKAGQDLLLDASRDIRLLSSANTQHTEGSNQSQGGSIGVSFGVSASGSFGLSVSASVNAAKGSQHGDGVTHTEALLEAGRAAVLHSGRDTTLQGAQVNAETIKAQVGRDLLIRSEQDSDHYDSKQQSMSAGVTIPIYGGGGGANFSFSRDKVNSNFDSVQEQSGLFAGRGGFDVTVGNHTQLDGGAIASTAEAEKNRLDTGTLGFSNIDNHAEYSASHSGGGLGTGGPIGMQMLSNLGGLALAGANQNGSSSGTTYAAVSDGTLIIRDRAGQQQDVSGLSRDTAGANSGALNPIFDKEKVESKLQQAQLMSDIGAQALDIASTEGAIAATKAANEKVAAASAAERRAKGSELAQANPNKAITQDDITQALYQSYYDEAMRTSPYGTGGAVRQGIQAVTAALQGVLAGNMAQALTGAAAPYLAEAIHRATTDAAGNTDVAANTLAHALLGAVVAQASGNNALAGAAGEAGGELAARALMEALYPGKKPSELNEEQKQYISTLATIAGGLAAGVVGNTGADAVQGAQSAQVAIENNALNSQDEKKRQDAKWSLPYLEGEKKVQAEKLIDNLNAKSDAFDAAIDAACKNLTSAQCQGMRQQLAAMGKSYDEQLDGQYIGTMRSVYKDGAKEVDDLMWQYATADAKAEREANVNRLAGNWVISKEAADTLYTMMAGIHTTAAIAGAAYGMKGSSLVEAGNVPAYVEEPPFNPSGTGGAAQPWSTKQLQNSSTGAAGKAPGSPFTLATEVSESIINTPPGQRPDPSEYLPQDYINQHLALFDNGASRFVTEYNLETYGLAHRDGTTFVMPRTEADALLSHAQGNTSALERYLGLENGFLNNGTLMRVDIPNPTDFNLRIPSGNEAGANSFWIPGGKLPTGGSEAIIDGVKMTPSDYSVSPVRIGDKK</sequence>
<dbReference type="InterPro" id="IPR008619">
    <property type="entry name" value="Filamentous_hemagglutn_rpt"/>
</dbReference>
<dbReference type="EMBL" id="CP033622">
    <property type="protein sequence ID" value="QIZ49462.1"/>
    <property type="molecule type" value="Genomic_DNA"/>
</dbReference>
<keyword evidence="4" id="KW-0843">Virulence</keyword>
<dbReference type="Pfam" id="PF21726">
    <property type="entry name" value="DUF6862"/>
    <property type="match status" value="1"/>
</dbReference>
<accession>A0AAE7CX81</accession>
<dbReference type="SMART" id="SM00912">
    <property type="entry name" value="Haemagg_act"/>
    <property type="match status" value="1"/>
</dbReference>
<feature type="region of interest" description="Disordered" evidence="6">
    <location>
        <begin position="1900"/>
        <end position="1927"/>
    </location>
</feature>
<feature type="region of interest" description="Disordered" evidence="6">
    <location>
        <begin position="2797"/>
        <end position="2832"/>
    </location>
</feature>
<dbReference type="RefSeq" id="WP_168361195.1">
    <property type="nucleotide sequence ID" value="NZ_CP033622.1"/>
</dbReference>
<organism evidence="8 9">
    <name type="scientific">Dickeya zeae</name>
    <dbReference type="NCBI Taxonomy" id="204042"/>
    <lineage>
        <taxon>Bacteria</taxon>
        <taxon>Pseudomonadati</taxon>
        <taxon>Pseudomonadota</taxon>
        <taxon>Gammaproteobacteria</taxon>
        <taxon>Enterobacterales</taxon>
        <taxon>Pectobacteriaceae</taxon>
        <taxon>Dickeya</taxon>
    </lineage>
</organism>
<gene>
    <name evidence="8" type="ORF">DWG24_00980</name>
</gene>
<evidence type="ECO:0000256" key="6">
    <source>
        <dbReference type="SAM" id="MobiDB-lite"/>
    </source>
</evidence>
<dbReference type="InterPro" id="IPR049271">
    <property type="entry name" value="DUF6862"/>
</dbReference>
<evidence type="ECO:0000313" key="9">
    <source>
        <dbReference type="Proteomes" id="UP000500801"/>
    </source>
</evidence>
<dbReference type="GO" id="GO:0090729">
    <property type="term" value="F:toxin activity"/>
    <property type="evidence" value="ECO:0007669"/>
    <property type="project" value="UniProtKB-KW"/>
</dbReference>
<dbReference type="InterPro" id="IPR008638">
    <property type="entry name" value="FhaB/CdiA-like_TPS"/>
</dbReference>
<evidence type="ECO:0000256" key="2">
    <source>
        <dbReference type="ARBA" id="ARBA00022656"/>
    </source>
</evidence>
<dbReference type="InterPro" id="IPR006914">
    <property type="entry name" value="VENN_dom"/>
</dbReference>
<dbReference type="InterPro" id="IPR025157">
    <property type="entry name" value="Hemagglutinin_rpt"/>
</dbReference>
<evidence type="ECO:0000256" key="4">
    <source>
        <dbReference type="ARBA" id="ARBA00023026"/>
    </source>
</evidence>
<dbReference type="NCBIfam" id="TIGR01731">
    <property type="entry name" value="fil_hemag_20aa"/>
    <property type="match status" value="19"/>
</dbReference>
<dbReference type="Gene3D" id="2.160.20.10">
    <property type="entry name" value="Single-stranded right-handed beta-helix, Pectin lyase-like"/>
    <property type="match status" value="1"/>
</dbReference>
<evidence type="ECO:0000256" key="3">
    <source>
        <dbReference type="ARBA" id="ARBA00022913"/>
    </source>
</evidence>
<dbReference type="InterPro" id="IPR024973">
    <property type="entry name" value="ESPR"/>
</dbReference>
<dbReference type="InterPro" id="IPR010069">
    <property type="entry name" value="CdiA_FHA1_rpt"/>
</dbReference>
<keyword evidence="2" id="KW-0800">Toxin</keyword>
<keyword evidence="3" id="KW-1266">Target cell cytoplasm</keyword>
<reference evidence="8 9" key="1">
    <citation type="submission" date="2018-11" db="EMBL/GenBank/DDBJ databases">
        <title>Complete genome sequence of Dickeya zeae strain CE1 infecting Canna edulis Ker-Gawl. in China.</title>
        <authorList>
            <person name="Zhang J."/>
            <person name="Lin B."/>
            <person name="Shen H."/>
            <person name="Jiang S."/>
            <person name="Pu X."/>
            <person name="Sun D."/>
        </authorList>
    </citation>
    <scope>NUCLEOTIDE SEQUENCE [LARGE SCALE GENOMIC DNA]</scope>
    <source>
        <strain evidence="8 9">CE1</strain>
    </source>
</reference>
<protein>
    <submittedName>
        <fullName evidence="8">Filamentous hemagglutinin N-terminal domain-containing protein</fullName>
    </submittedName>
</protein>
<dbReference type="Proteomes" id="UP000500801">
    <property type="component" value="Chromosome"/>
</dbReference>
<evidence type="ECO:0000256" key="5">
    <source>
        <dbReference type="ARBA" id="ARBA00024043"/>
    </source>
</evidence>
<dbReference type="Pfam" id="PF05594">
    <property type="entry name" value="Fil_haemagg"/>
    <property type="match status" value="9"/>
</dbReference>
<dbReference type="SUPFAM" id="SSF51126">
    <property type="entry name" value="Pectin lyase-like"/>
    <property type="match status" value="1"/>
</dbReference>
<comment type="subcellular location">
    <subcellularLocation>
        <location evidence="1">Target cell</location>
        <location evidence="1">Target cell cytoplasm</location>
    </subcellularLocation>
</comment>
<dbReference type="NCBIfam" id="TIGR01901">
    <property type="entry name" value="adhes_NPXG"/>
    <property type="match status" value="1"/>
</dbReference>
<feature type="compositionally biased region" description="Polar residues" evidence="6">
    <location>
        <begin position="1900"/>
        <end position="1917"/>
    </location>
</feature>
<dbReference type="GO" id="GO:0003824">
    <property type="term" value="F:catalytic activity"/>
    <property type="evidence" value="ECO:0007669"/>
    <property type="project" value="UniProtKB-ARBA"/>
</dbReference>
<feature type="domain" description="Filamentous haemagglutinin FhaB/tRNA nuclease CdiA-like TPS" evidence="7">
    <location>
        <begin position="90"/>
        <end position="210"/>
    </location>
</feature>
<dbReference type="Pfam" id="PF04829">
    <property type="entry name" value="PT-VENN"/>
    <property type="match status" value="1"/>
</dbReference>
<name>A0AAE7CX81_9GAMM</name>
<evidence type="ECO:0000259" key="7">
    <source>
        <dbReference type="SMART" id="SM00912"/>
    </source>
</evidence>
<evidence type="ECO:0000256" key="1">
    <source>
        <dbReference type="ARBA" id="ARBA00004219"/>
    </source>
</evidence>
<feature type="compositionally biased region" description="Polar residues" evidence="6">
    <location>
        <begin position="2811"/>
        <end position="2823"/>
    </location>
</feature>